<evidence type="ECO:0000259" key="8">
    <source>
        <dbReference type="Pfam" id="PF00326"/>
    </source>
</evidence>
<feature type="domain" description="Peptidase S9A N-terminal" evidence="9">
    <location>
        <begin position="55"/>
        <end position="416"/>
    </location>
</feature>
<dbReference type="Proteomes" id="UP000037660">
    <property type="component" value="Unassembled WGS sequence"/>
</dbReference>
<dbReference type="RefSeq" id="WP_054019957.1">
    <property type="nucleotide sequence ID" value="NZ_BBYR01000030.1"/>
</dbReference>
<evidence type="ECO:0000256" key="4">
    <source>
        <dbReference type="ARBA" id="ARBA00022801"/>
    </source>
</evidence>
<reference evidence="11" key="1">
    <citation type="submission" date="2015-07" db="EMBL/GenBank/DDBJ databases">
        <title>Discovery of a poly(ethylene terephthalate assimilation.</title>
        <authorList>
            <person name="Yoshida S."/>
            <person name="Hiraga K."/>
            <person name="Takehana T."/>
            <person name="Taniguchi I."/>
            <person name="Yamaji H."/>
            <person name="Maeda Y."/>
            <person name="Toyohara K."/>
            <person name="Miyamoto K."/>
            <person name="Kimura Y."/>
            <person name="Oda K."/>
        </authorList>
    </citation>
    <scope>NUCLEOTIDE SEQUENCE [LARGE SCALE GENOMIC DNA]</scope>
    <source>
        <strain evidence="11">NBRC 110686 / TISTR 2288 / 201-F6</strain>
    </source>
</reference>
<dbReference type="EMBL" id="BBYR01000030">
    <property type="protein sequence ID" value="GAP35928.1"/>
    <property type="molecule type" value="Genomic_DNA"/>
</dbReference>
<dbReference type="STRING" id="1547922.ISF6_1768"/>
<dbReference type="InterPro" id="IPR029058">
    <property type="entry name" value="AB_hydrolase_fold"/>
</dbReference>
<dbReference type="Pfam" id="PF02897">
    <property type="entry name" value="Peptidase_S9_N"/>
    <property type="match status" value="1"/>
</dbReference>
<evidence type="ECO:0000313" key="11">
    <source>
        <dbReference type="Proteomes" id="UP000037660"/>
    </source>
</evidence>
<keyword evidence="5" id="KW-0720">Serine protease</keyword>
<accession>A0A0K8NZX3</accession>
<comment type="catalytic activity">
    <reaction evidence="1">
        <text>Hydrolysis of Pro-|-Xaa &gt;&gt; Ala-|-Xaa in oligopeptides.</text>
        <dbReference type="EC" id="3.4.21.26"/>
    </reaction>
</comment>
<protein>
    <recommendedName>
        <fullName evidence="2">prolyl oligopeptidase</fullName>
        <ecNumber evidence="2">3.4.21.26</ecNumber>
    </recommendedName>
</protein>
<keyword evidence="11" id="KW-1185">Reference proteome</keyword>
<dbReference type="PANTHER" id="PTHR42881:SF2">
    <property type="entry name" value="PROLYL ENDOPEPTIDASE"/>
    <property type="match status" value="1"/>
</dbReference>
<dbReference type="Gene3D" id="3.40.50.1820">
    <property type="entry name" value="alpha/beta hydrolase"/>
    <property type="match status" value="1"/>
</dbReference>
<evidence type="ECO:0000259" key="9">
    <source>
        <dbReference type="Pfam" id="PF02897"/>
    </source>
</evidence>
<feature type="domain" description="Peptidase S9 prolyl oligopeptidase catalytic" evidence="8">
    <location>
        <begin position="529"/>
        <end position="742"/>
    </location>
</feature>
<evidence type="ECO:0000256" key="5">
    <source>
        <dbReference type="ARBA" id="ARBA00022825"/>
    </source>
</evidence>
<reference evidence="10 11" key="2">
    <citation type="journal article" date="2016" name="Science">
        <title>A bacterium that degrades and assimilates poly(ethylene terephthalate).</title>
        <authorList>
            <person name="Yoshida S."/>
            <person name="Hiraga K."/>
            <person name="Takehana T."/>
            <person name="Taniguchi I."/>
            <person name="Yamaji H."/>
            <person name="Maeda Y."/>
            <person name="Toyohara K."/>
            <person name="Miyamoto K."/>
            <person name="Kimura Y."/>
            <person name="Oda K."/>
        </authorList>
    </citation>
    <scope>NUCLEOTIDE SEQUENCE [LARGE SCALE GENOMIC DNA]</scope>
    <source>
        <strain evidence="11">NBRC 110686 / TISTR 2288 / 201-F6</strain>
    </source>
</reference>
<dbReference type="GO" id="GO:0006508">
    <property type="term" value="P:proteolysis"/>
    <property type="evidence" value="ECO:0007669"/>
    <property type="project" value="UniProtKB-KW"/>
</dbReference>
<dbReference type="InterPro" id="IPR002470">
    <property type="entry name" value="Peptidase_S9A"/>
</dbReference>
<keyword evidence="4 10" id="KW-0378">Hydrolase</keyword>
<dbReference type="GO" id="GO:0070012">
    <property type="term" value="F:oligopeptidase activity"/>
    <property type="evidence" value="ECO:0007669"/>
    <property type="project" value="TreeGrafter"/>
</dbReference>
<dbReference type="OrthoDB" id="9801421at2"/>
<evidence type="ECO:0000256" key="2">
    <source>
        <dbReference type="ARBA" id="ARBA00011897"/>
    </source>
</evidence>
<evidence type="ECO:0000256" key="7">
    <source>
        <dbReference type="SAM" id="SignalP"/>
    </source>
</evidence>
<feature type="signal peptide" evidence="7">
    <location>
        <begin position="1"/>
        <end position="45"/>
    </location>
</feature>
<organism evidence="10 11">
    <name type="scientific">Piscinibacter sakaiensis</name>
    <name type="common">Ideonella sakaiensis</name>
    <dbReference type="NCBI Taxonomy" id="1547922"/>
    <lineage>
        <taxon>Bacteria</taxon>
        <taxon>Pseudomonadati</taxon>
        <taxon>Pseudomonadota</taxon>
        <taxon>Betaproteobacteria</taxon>
        <taxon>Burkholderiales</taxon>
        <taxon>Sphaerotilaceae</taxon>
        <taxon>Piscinibacter</taxon>
    </lineage>
</organism>
<dbReference type="EC" id="3.4.21.26" evidence="2"/>
<evidence type="ECO:0000256" key="3">
    <source>
        <dbReference type="ARBA" id="ARBA00022670"/>
    </source>
</evidence>
<name>A0A0K8NZX3_PISS1</name>
<dbReference type="AlphaFoldDB" id="A0A0K8NZX3"/>
<feature type="chain" id="PRO_5005513564" description="prolyl oligopeptidase" evidence="7">
    <location>
        <begin position="46"/>
        <end position="753"/>
    </location>
</feature>
<dbReference type="Pfam" id="PF00326">
    <property type="entry name" value="Peptidase_S9"/>
    <property type="match status" value="1"/>
</dbReference>
<dbReference type="SUPFAM" id="SSF53474">
    <property type="entry name" value="alpha/beta-Hydrolases"/>
    <property type="match status" value="1"/>
</dbReference>
<dbReference type="SUPFAM" id="SSF50993">
    <property type="entry name" value="Peptidase/esterase 'gauge' domain"/>
    <property type="match status" value="1"/>
</dbReference>
<sequence>MRPTPRLPRHPAPSRSLLRPLLQPARALAVLAAVGLATLGAGSHAATPAPPPTPSEPVTDVYHGTTVVDPYRWMEDMKSPAFQAWLKAQAAHAGAVLATLPGRAALRQRLGALADASVNVGEVSVSPGGRTFYLKRLPGEASRKLWMREGLDGPERLLLDPEALPGRPGRHAIDWTSPSPDGRLVALGLSLGGSEDSVLHVIDVASGRLLGERIDRTGLNEPGVAWLPGNRGFFYNRHPADERYNQSTVWRHTLGRPDGEDVPVFGWGADPARRFERPDLPYLSTVGGSSWAMAEVLHGDAAERSYWLAPVAALRGPAPARAGWRRLLGPEDKVTQAVLVGRTVYAVSQRNASRRELWAIDVASGRRQVVLPAGDQVLQTAVVGRDGVYLKALDGGVSRLWRVPLRHRASGAPAGPAAPVALPFEGSLRELAPLPRGGVLVRLEGWTRAPQVFALRDGRSEALGLQPPSTVDASGVESRRVMVRAADGTAVPMSLLLPRGLTAEQARRDGGRPTVVTGYGAYGISLEPRFSPTRLAWIERGGLAAVCHVRGGGELGEDWHRGGYIETKQNTIGDFIACAEWLVDQGWASPRTLAGTGGSAGGITIGGAITQRPELFAAAQSAVGVSDMLRMELTPNGAPNIAEFGTVTNPAHFRAMFAISPYHRIRDGVAYPAVIVTTGANDPRVDAWMPGKLAARLQAANPNGKPVLLRVDFDGGHGMGSSVTQQLDETADVWSFFLWQMGDPAFQPKASAP</sequence>
<evidence type="ECO:0000256" key="6">
    <source>
        <dbReference type="SAM" id="MobiDB-lite"/>
    </source>
</evidence>
<keyword evidence="7" id="KW-0732">Signal</keyword>
<dbReference type="GO" id="GO:0005829">
    <property type="term" value="C:cytosol"/>
    <property type="evidence" value="ECO:0007669"/>
    <property type="project" value="TreeGrafter"/>
</dbReference>
<gene>
    <name evidence="10" type="ORF">ISF6_1768</name>
</gene>
<dbReference type="GO" id="GO:0004252">
    <property type="term" value="F:serine-type endopeptidase activity"/>
    <property type="evidence" value="ECO:0007669"/>
    <property type="project" value="UniProtKB-EC"/>
</dbReference>
<dbReference type="InterPro" id="IPR023302">
    <property type="entry name" value="Pept_S9A_N"/>
</dbReference>
<dbReference type="PANTHER" id="PTHR42881">
    <property type="entry name" value="PROLYL ENDOPEPTIDASE"/>
    <property type="match status" value="1"/>
</dbReference>
<evidence type="ECO:0000256" key="1">
    <source>
        <dbReference type="ARBA" id="ARBA00001070"/>
    </source>
</evidence>
<proteinExistence type="predicted"/>
<dbReference type="Gene3D" id="2.130.10.120">
    <property type="entry name" value="Prolyl oligopeptidase, N-terminal domain"/>
    <property type="match status" value="1"/>
</dbReference>
<dbReference type="InterPro" id="IPR051167">
    <property type="entry name" value="Prolyl_oligopep/macrocyclase"/>
</dbReference>
<comment type="caution">
    <text evidence="10">The sequence shown here is derived from an EMBL/GenBank/DDBJ whole genome shotgun (WGS) entry which is preliminary data.</text>
</comment>
<dbReference type="InterPro" id="IPR001375">
    <property type="entry name" value="Peptidase_S9_cat"/>
</dbReference>
<evidence type="ECO:0000313" key="10">
    <source>
        <dbReference type="EMBL" id="GAP35928.1"/>
    </source>
</evidence>
<keyword evidence="3" id="KW-0645">Protease</keyword>
<dbReference type="PRINTS" id="PR00862">
    <property type="entry name" value="PROLIGOPTASE"/>
</dbReference>
<feature type="region of interest" description="Disordered" evidence="6">
    <location>
        <begin position="42"/>
        <end position="61"/>
    </location>
</feature>